<accession>A0A6J5R1M7</accession>
<organism evidence="3">
    <name type="scientific">uncultured Caudovirales phage</name>
    <dbReference type="NCBI Taxonomy" id="2100421"/>
    <lineage>
        <taxon>Viruses</taxon>
        <taxon>Duplodnaviria</taxon>
        <taxon>Heunggongvirae</taxon>
        <taxon>Uroviricota</taxon>
        <taxon>Caudoviricetes</taxon>
        <taxon>Peduoviridae</taxon>
        <taxon>Maltschvirus</taxon>
        <taxon>Maltschvirus maltsch</taxon>
    </lineage>
</organism>
<sequence>MLDKLSAENRHIVLILIVVALTWAAATIPALNLDPIWAPLAGGVVTALLAYFTPLTRQYGVGSARRTK</sequence>
<dbReference type="EMBL" id="LR796997">
    <property type="protein sequence ID" value="CAB4180009.1"/>
    <property type="molecule type" value="Genomic_DNA"/>
</dbReference>
<proteinExistence type="predicted"/>
<evidence type="ECO:0000313" key="3">
    <source>
        <dbReference type="EMBL" id="CAB4191030.1"/>
    </source>
</evidence>
<reference evidence="3" key="1">
    <citation type="submission" date="2020-05" db="EMBL/GenBank/DDBJ databases">
        <authorList>
            <person name="Chiriac C."/>
            <person name="Salcher M."/>
            <person name="Ghai R."/>
            <person name="Kavagutti S V."/>
        </authorList>
    </citation>
    <scope>NUCLEOTIDE SEQUENCE</scope>
</reference>
<dbReference type="EMBL" id="LR797162">
    <property type="protein sequence ID" value="CAB4191030.1"/>
    <property type="molecule type" value="Genomic_DNA"/>
</dbReference>
<feature type="transmembrane region" description="Helical" evidence="1">
    <location>
        <begin position="12"/>
        <end position="30"/>
    </location>
</feature>
<protein>
    <submittedName>
        <fullName evidence="3">Uncharacterized protein</fullName>
    </submittedName>
</protein>
<keyword evidence="1" id="KW-1133">Transmembrane helix</keyword>
<name>A0A6J5R1M7_9CAUD</name>
<evidence type="ECO:0000256" key="1">
    <source>
        <dbReference type="SAM" id="Phobius"/>
    </source>
</evidence>
<gene>
    <name evidence="2" type="ORF">UFOVP1046_4</name>
    <name evidence="3" type="ORF">UFOVP1214_14</name>
</gene>
<feature type="transmembrane region" description="Helical" evidence="1">
    <location>
        <begin position="36"/>
        <end position="56"/>
    </location>
</feature>
<keyword evidence="1" id="KW-0472">Membrane</keyword>
<keyword evidence="1" id="KW-0812">Transmembrane</keyword>
<evidence type="ECO:0000313" key="2">
    <source>
        <dbReference type="EMBL" id="CAB4180009.1"/>
    </source>
</evidence>